<dbReference type="EMBL" id="QUSZ01007829">
    <property type="protein sequence ID" value="RHY01445.1"/>
    <property type="molecule type" value="Genomic_DNA"/>
</dbReference>
<proteinExistence type="predicted"/>
<dbReference type="InterPro" id="IPR036397">
    <property type="entry name" value="RNaseH_sf"/>
</dbReference>
<evidence type="ECO:0000313" key="1">
    <source>
        <dbReference type="EMBL" id="RHY01445.1"/>
    </source>
</evidence>
<dbReference type="Gene3D" id="3.30.420.10">
    <property type="entry name" value="Ribonuclease H-like superfamily/Ribonuclease H"/>
    <property type="match status" value="1"/>
</dbReference>
<dbReference type="PANTHER" id="PTHR47169">
    <property type="entry name" value="OS01G0541250 PROTEIN"/>
    <property type="match status" value="1"/>
</dbReference>
<accession>A0A397A532</accession>
<dbReference type="PANTHER" id="PTHR47169:SF2">
    <property type="entry name" value="OS01G0541250 PROTEIN"/>
    <property type="match status" value="1"/>
</dbReference>
<dbReference type="AlphaFoldDB" id="A0A397A532"/>
<comment type="caution">
    <text evidence="1">The sequence shown here is derived from an EMBL/GenBank/DDBJ whole genome shotgun (WGS) entry which is preliminary data.</text>
</comment>
<reference evidence="1 2" key="1">
    <citation type="submission" date="2018-08" db="EMBL/GenBank/DDBJ databases">
        <title>Aphanomyces genome sequencing and annotation.</title>
        <authorList>
            <person name="Minardi D."/>
            <person name="Oidtmann B."/>
            <person name="Van Der Giezen M."/>
            <person name="Studholme D.J."/>
        </authorList>
    </citation>
    <scope>NUCLEOTIDE SEQUENCE [LARGE SCALE GENOMIC DNA]</scope>
    <source>
        <strain evidence="1 2">Kv</strain>
    </source>
</reference>
<protein>
    <recommendedName>
        <fullName evidence="3">Tc1-like transposase DDE domain-containing protein</fullName>
    </recommendedName>
</protein>
<sequence length="293" mass="32977">MHRRSLRLKLLLTATNRLERLTYCGAHVNLTQEAVNAYLAGVDALNGSSDAAVDVDTSGGTMPEVDFFGMWDVVHLDEKRFNADKDSRKTYLVDGEDVGYRACKSKRFIAKVTFLCDVARPREEDDFDGKIGMWPFFTQVPVARNSRNRPAGTMVTTLINVDAATYRDYFVNKVIPAIQANFRTLNKRVVLQHDNATLAQISTDGWTFVLRCQPPNSPDLNVLDLGFFAAIQTLQYKTVSRTVDEVIASTMIAFETLESEKLTNVFLALQGVMRLVLEHRGNHFKLPHLKKDA</sequence>
<gene>
    <name evidence="1" type="ORF">DYB36_012472</name>
</gene>
<organism evidence="1 2">
    <name type="scientific">Aphanomyces astaci</name>
    <name type="common">Crayfish plague agent</name>
    <dbReference type="NCBI Taxonomy" id="112090"/>
    <lineage>
        <taxon>Eukaryota</taxon>
        <taxon>Sar</taxon>
        <taxon>Stramenopiles</taxon>
        <taxon>Oomycota</taxon>
        <taxon>Saprolegniomycetes</taxon>
        <taxon>Saprolegniales</taxon>
        <taxon>Verrucalvaceae</taxon>
        <taxon>Aphanomyces</taxon>
    </lineage>
</organism>
<evidence type="ECO:0000313" key="2">
    <source>
        <dbReference type="Proteomes" id="UP000265427"/>
    </source>
</evidence>
<dbReference type="GO" id="GO:0003676">
    <property type="term" value="F:nucleic acid binding"/>
    <property type="evidence" value="ECO:0007669"/>
    <property type="project" value="InterPro"/>
</dbReference>
<evidence type="ECO:0008006" key="3">
    <source>
        <dbReference type="Google" id="ProtNLM"/>
    </source>
</evidence>
<dbReference type="Proteomes" id="UP000265427">
    <property type="component" value="Unassembled WGS sequence"/>
</dbReference>
<name>A0A397A532_APHAT</name>
<dbReference type="VEuPathDB" id="FungiDB:H257_03349"/>